<keyword evidence="2" id="KW-1185">Reference proteome</keyword>
<protein>
    <submittedName>
        <fullName evidence="1">Rod shape-determining protein MreB</fullName>
    </submittedName>
</protein>
<dbReference type="Pfam" id="PF06723">
    <property type="entry name" value="MreB_Mbl"/>
    <property type="match status" value="1"/>
</dbReference>
<dbReference type="InterPro" id="IPR056546">
    <property type="entry name" value="MreB_MamK-like"/>
</dbReference>
<dbReference type="Gene3D" id="3.30.420.40">
    <property type="match status" value="1"/>
</dbReference>
<sequence length="166" mass="18565">MFSFLKNILSDDLLIELSESKVTISVFSTDIRYEFEPYIAIDTSKKNMVIAIGSEAKQQSGANIVVVNPFKHSRSFVGDFYVAEKLLQQGLLNVRRSKFQRAPRALIHQLDKTEGGLTNIEARILTELGHGIGSKETLIHIGEKFSAKTDSINAIKARWKATINNL</sequence>
<reference evidence="1 2" key="1">
    <citation type="submission" date="2016-12" db="EMBL/GenBank/DDBJ databases">
        <title>Diversity of luminous bacteria.</title>
        <authorList>
            <person name="Yoshizawa S."/>
            <person name="Kogure K."/>
        </authorList>
    </citation>
    <scope>NUCLEOTIDE SEQUENCE [LARGE SCALE GENOMIC DNA]</scope>
    <source>
        <strain evidence="1 2">SA4-48</strain>
    </source>
</reference>
<organism evidence="1 2">
    <name type="scientific">Psychrosphaera saromensis</name>
    <dbReference type="NCBI Taxonomy" id="716813"/>
    <lineage>
        <taxon>Bacteria</taxon>
        <taxon>Pseudomonadati</taxon>
        <taxon>Pseudomonadota</taxon>
        <taxon>Gammaproteobacteria</taxon>
        <taxon>Alteromonadales</taxon>
        <taxon>Pseudoalteromonadaceae</taxon>
        <taxon>Psychrosphaera</taxon>
    </lineage>
</organism>
<gene>
    <name evidence="1" type="ORF">BTO11_13250</name>
</gene>
<dbReference type="Proteomes" id="UP000239007">
    <property type="component" value="Unassembled WGS sequence"/>
</dbReference>
<name>A0A2S7UXP8_9GAMM</name>
<evidence type="ECO:0000313" key="1">
    <source>
        <dbReference type="EMBL" id="PQJ54518.1"/>
    </source>
</evidence>
<dbReference type="EMBL" id="MSCH01000003">
    <property type="protein sequence ID" value="PQJ54518.1"/>
    <property type="molecule type" value="Genomic_DNA"/>
</dbReference>
<evidence type="ECO:0000313" key="2">
    <source>
        <dbReference type="Proteomes" id="UP000239007"/>
    </source>
</evidence>
<accession>A0A2S7UXP8</accession>
<dbReference type="AlphaFoldDB" id="A0A2S7UXP8"/>
<dbReference type="RefSeq" id="WP_229793288.1">
    <property type="nucleotide sequence ID" value="NZ_BMYG01000001.1"/>
</dbReference>
<comment type="caution">
    <text evidence="1">The sequence shown here is derived from an EMBL/GenBank/DDBJ whole genome shotgun (WGS) entry which is preliminary data.</text>
</comment>
<proteinExistence type="predicted"/>